<feature type="signal peptide" evidence="2">
    <location>
        <begin position="1"/>
        <end position="32"/>
    </location>
</feature>
<dbReference type="AlphaFoldDB" id="A0A919NZP3"/>
<name>A0A919NZP3_9CELL</name>
<evidence type="ECO:0000256" key="2">
    <source>
        <dbReference type="SAM" id="SignalP"/>
    </source>
</evidence>
<keyword evidence="4" id="KW-1185">Reference proteome</keyword>
<evidence type="ECO:0000313" key="4">
    <source>
        <dbReference type="Proteomes" id="UP000632740"/>
    </source>
</evidence>
<accession>A0A919NZP3</accession>
<dbReference type="PROSITE" id="PS51257">
    <property type="entry name" value="PROKAR_LIPOPROTEIN"/>
    <property type="match status" value="1"/>
</dbReference>
<dbReference type="RefSeq" id="WP_203750011.1">
    <property type="nucleotide sequence ID" value="NZ_BONK01000003.1"/>
</dbReference>
<sequence>MPRLRAVGARLAGGLTVAVVVALAGCSSSEPAALAPTGSAAAVQSDPAPTETLLGTPESDGSTVGSLADGFPADLLPVPAGATVLVSSVEPVPTTDLVQISLNLRTAQDTDGLMGAVRAPLLAAGFVEGAPPVVEPGLAAQSTFSRADGTELLVVGVLDRDGERTLTLGGKVRAAVP</sequence>
<dbReference type="Proteomes" id="UP000632740">
    <property type="component" value="Unassembled WGS sequence"/>
</dbReference>
<feature type="chain" id="PRO_5039476772" description="GerMN domain-containing protein" evidence="2">
    <location>
        <begin position="33"/>
        <end position="177"/>
    </location>
</feature>
<reference evidence="3" key="1">
    <citation type="submission" date="2021-01" db="EMBL/GenBank/DDBJ databases">
        <title>Whole genome shotgun sequence of Cellulomonas chitinilytica NBRC 110799.</title>
        <authorList>
            <person name="Komaki H."/>
            <person name="Tamura T."/>
        </authorList>
    </citation>
    <scope>NUCLEOTIDE SEQUENCE</scope>
    <source>
        <strain evidence="3">NBRC 110799</strain>
    </source>
</reference>
<comment type="caution">
    <text evidence="3">The sequence shown here is derived from an EMBL/GenBank/DDBJ whole genome shotgun (WGS) entry which is preliminary data.</text>
</comment>
<evidence type="ECO:0000256" key="1">
    <source>
        <dbReference type="SAM" id="MobiDB-lite"/>
    </source>
</evidence>
<proteinExistence type="predicted"/>
<protein>
    <recommendedName>
        <fullName evidence="5">GerMN domain-containing protein</fullName>
    </recommendedName>
</protein>
<organism evidence="3 4">
    <name type="scientific">Cellulomonas chitinilytica</name>
    <dbReference type="NCBI Taxonomy" id="398759"/>
    <lineage>
        <taxon>Bacteria</taxon>
        <taxon>Bacillati</taxon>
        <taxon>Actinomycetota</taxon>
        <taxon>Actinomycetes</taxon>
        <taxon>Micrococcales</taxon>
        <taxon>Cellulomonadaceae</taxon>
        <taxon>Cellulomonas</taxon>
    </lineage>
</organism>
<dbReference type="EMBL" id="BONK01000003">
    <property type="protein sequence ID" value="GIG20532.1"/>
    <property type="molecule type" value="Genomic_DNA"/>
</dbReference>
<gene>
    <name evidence="3" type="ORF">Cch01nite_12560</name>
</gene>
<evidence type="ECO:0008006" key="5">
    <source>
        <dbReference type="Google" id="ProtNLM"/>
    </source>
</evidence>
<evidence type="ECO:0000313" key="3">
    <source>
        <dbReference type="EMBL" id="GIG20532.1"/>
    </source>
</evidence>
<keyword evidence="2" id="KW-0732">Signal</keyword>
<feature type="region of interest" description="Disordered" evidence="1">
    <location>
        <begin position="38"/>
        <end position="66"/>
    </location>
</feature>